<evidence type="ECO:0000256" key="4">
    <source>
        <dbReference type="ARBA" id="ARBA00023136"/>
    </source>
</evidence>
<dbReference type="STRING" id="1089305.SAMN05444148_1090"/>
<evidence type="ECO:0000313" key="7">
    <source>
        <dbReference type="Proteomes" id="UP000184522"/>
    </source>
</evidence>
<feature type="transmembrane region" description="Helical" evidence="5">
    <location>
        <begin position="97"/>
        <end position="115"/>
    </location>
</feature>
<proteinExistence type="predicted"/>
<dbReference type="RefSeq" id="WP_073084007.1">
    <property type="nucleotide sequence ID" value="NZ_FQWS01000001.1"/>
</dbReference>
<feature type="transmembrane region" description="Helical" evidence="5">
    <location>
        <begin position="42"/>
        <end position="63"/>
    </location>
</feature>
<keyword evidence="7" id="KW-1185">Reference proteome</keyword>
<organism evidence="6 7">
    <name type="scientific">Winogradskyella jejuensis</name>
    <dbReference type="NCBI Taxonomy" id="1089305"/>
    <lineage>
        <taxon>Bacteria</taxon>
        <taxon>Pseudomonadati</taxon>
        <taxon>Bacteroidota</taxon>
        <taxon>Flavobacteriia</taxon>
        <taxon>Flavobacteriales</taxon>
        <taxon>Flavobacteriaceae</taxon>
        <taxon>Winogradskyella</taxon>
    </lineage>
</organism>
<dbReference type="EMBL" id="FQWS01000001">
    <property type="protein sequence ID" value="SHG84794.1"/>
    <property type="molecule type" value="Genomic_DNA"/>
</dbReference>
<dbReference type="InterPro" id="IPR032808">
    <property type="entry name" value="DoxX"/>
</dbReference>
<keyword evidence="3 5" id="KW-1133">Transmembrane helix</keyword>
<protein>
    <submittedName>
        <fullName evidence="6">DoxX-like family protein</fullName>
    </submittedName>
</protein>
<evidence type="ECO:0000256" key="2">
    <source>
        <dbReference type="ARBA" id="ARBA00022692"/>
    </source>
</evidence>
<keyword evidence="4 5" id="KW-0472">Membrane</keyword>
<feature type="transmembrane region" description="Helical" evidence="5">
    <location>
        <begin position="72"/>
        <end position="91"/>
    </location>
</feature>
<comment type="subcellular location">
    <subcellularLocation>
        <location evidence="1">Membrane</location>
        <topology evidence="1">Multi-pass membrane protein</topology>
    </subcellularLocation>
</comment>
<dbReference type="Pfam" id="PF13564">
    <property type="entry name" value="DoxX_2"/>
    <property type="match status" value="1"/>
</dbReference>
<name>A0A1M5N5F2_9FLAO</name>
<evidence type="ECO:0000256" key="1">
    <source>
        <dbReference type="ARBA" id="ARBA00004141"/>
    </source>
</evidence>
<evidence type="ECO:0000256" key="3">
    <source>
        <dbReference type="ARBA" id="ARBA00022989"/>
    </source>
</evidence>
<dbReference type="GO" id="GO:0016020">
    <property type="term" value="C:membrane"/>
    <property type="evidence" value="ECO:0007669"/>
    <property type="project" value="UniProtKB-SubCell"/>
</dbReference>
<keyword evidence="2 5" id="KW-0812">Transmembrane</keyword>
<evidence type="ECO:0000313" key="6">
    <source>
        <dbReference type="EMBL" id="SHG84794.1"/>
    </source>
</evidence>
<reference evidence="7" key="1">
    <citation type="submission" date="2016-11" db="EMBL/GenBank/DDBJ databases">
        <authorList>
            <person name="Varghese N."/>
            <person name="Submissions S."/>
        </authorList>
    </citation>
    <scope>NUCLEOTIDE SEQUENCE [LARGE SCALE GENOMIC DNA]</scope>
    <source>
        <strain evidence="7">DSM 25330</strain>
    </source>
</reference>
<gene>
    <name evidence="6" type="ORF">SAMN05444148_1090</name>
</gene>
<dbReference type="AlphaFoldDB" id="A0A1M5N5F2"/>
<feature type="transmembrane region" description="Helical" evidence="5">
    <location>
        <begin position="7"/>
        <end position="27"/>
    </location>
</feature>
<dbReference type="Proteomes" id="UP000184522">
    <property type="component" value="Unassembled WGS sequence"/>
</dbReference>
<evidence type="ECO:0000256" key="5">
    <source>
        <dbReference type="SAM" id="Phobius"/>
    </source>
</evidence>
<accession>A0A1M5N5F2</accession>
<dbReference type="OrthoDB" id="7960583at2"/>
<sequence>MLTKKIIYWVATAVLCGIMLYSAQLYFRNTEMVEGYFEMLNYPTYFVIPLATLKVLGVIMVLWRKSQWLTEWAYAGFFFDLVLATAAHYYAGHELDLSLYALIALFPSYFLGKYIRD</sequence>